<gene>
    <name evidence="7" type="ORF">RAK27_12255</name>
</gene>
<evidence type="ECO:0000313" key="8">
    <source>
        <dbReference type="Proteomes" id="UP001290462"/>
    </source>
</evidence>
<evidence type="ECO:0000256" key="1">
    <source>
        <dbReference type="ARBA" id="ARBA00004141"/>
    </source>
</evidence>
<evidence type="ECO:0000256" key="3">
    <source>
        <dbReference type="ARBA" id="ARBA00022692"/>
    </source>
</evidence>
<dbReference type="RefSeq" id="WP_010052118.1">
    <property type="nucleotide sequence ID" value="NZ_BJOJ01000047.1"/>
</dbReference>
<organism evidence="7 8">
    <name type="scientific">Carnobacterium maltaromaticum</name>
    <name type="common">Carnobacterium piscicola</name>
    <dbReference type="NCBI Taxonomy" id="2751"/>
    <lineage>
        <taxon>Bacteria</taxon>
        <taxon>Bacillati</taxon>
        <taxon>Bacillota</taxon>
        <taxon>Bacilli</taxon>
        <taxon>Lactobacillales</taxon>
        <taxon>Carnobacteriaceae</taxon>
        <taxon>Carnobacterium</taxon>
    </lineage>
</organism>
<evidence type="ECO:0000256" key="4">
    <source>
        <dbReference type="ARBA" id="ARBA00022989"/>
    </source>
</evidence>
<dbReference type="Gene3D" id="1.20.58.340">
    <property type="entry name" value="Magnesium transport protein CorA, transmembrane region"/>
    <property type="match status" value="2"/>
</dbReference>
<dbReference type="GO" id="GO:0016020">
    <property type="term" value="C:membrane"/>
    <property type="evidence" value="ECO:0007669"/>
    <property type="project" value="UniProtKB-SubCell"/>
</dbReference>
<feature type="transmembrane region" description="Helical" evidence="6">
    <location>
        <begin position="245"/>
        <end position="263"/>
    </location>
</feature>
<keyword evidence="5 6" id="KW-0472">Membrane</keyword>
<evidence type="ECO:0000256" key="2">
    <source>
        <dbReference type="ARBA" id="ARBA00009765"/>
    </source>
</evidence>
<dbReference type="EMBL" id="JAVBVO010000003">
    <property type="protein sequence ID" value="MDZ5759426.1"/>
    <property type="molecule type" value="Genomic_DNA"/>
</dbReference>
<dbReference type="InterPro" id="IPR047199">
    <property type="entry name" value="CorA-like"/>
</dbReference>
<feature type="transmembrane region" description="Helical" evidence="6">
    <location>
        <begin position="275"/>
        <end position="300"/>
    </location>
</feature>
<dbReference type="AlphaFoldDB" id="A0AAW9K849"/>
<name>A0AAW9K849_CARML</name>
<dbReference type="PANTHER" id="PTHR47891">
    <property type="entry name" value="TRANSPORTER-RELATED"/>
    <property type="match status" value="1"/>
</dbReference>
<dbReference type="Pfam" id="PF01544">
    <property type="entry name" value="CorA"/>
    <property type="match status" value="1"/>
</dbReference>
<sequence>MITERKFQNGINTWININSDTVGNDSDLYKQYGIDSELISYALDRNERARADYDDEVDAFTLIYNVPKKKGQNQYYETAPMTFLIQNQRLLTISNHTNEYIIPQMERYLEKNPTDSVFKFLFASLFIISDNYFPLIEEMNKERNYINDMLKQKTTKKNLLALSDLETGTTYFISGTKQNAVLLEQIKTNAIYRRLNEEESEQLEDTLIEAKQLVEMTQLTAQVLQQLSGTYNNILNNNLNDTMKILTVLSLLLTVPTIVTGYFGMNMPLPLEQNIFGWLIVIGISLVGWFGLAFILHFILK</sequence>
<comment type="caution">
    <text evidence="7">The sequence shown here is derived from an EMBL/GenBank/DDBJ whole genome shotgun (WGS) entry which is preliminary data.</text>
</comment>
<dbReference type="CDD" id="cd12827">
    <property type="entry name" value="EcCorA_ZntB-like_u2"/>
    <property type="match status" value="1"/>
</dbReference>
<dbReference type="GO" id="GO:0046873">
    <property type="term" value="F:metal ion transmembrane transporter activity"/>
    <property type="evidence" value="ECO:0007669"/>
    <property type="project" value="InterPro"/>
</dbReference>
<keyword evidence="4 6" id="KW-1133">Transmembrane helix</keyword>
<dbReference type="InterPro" id="IPR045863">
    <property type="entry name" value="CorA_TM1_TM2"/>
</dbReference>
<dbReference type="SUPFAM" id="SSF143865">
    <property type="entry name" value="CorA soluble domain-like"/>
    <property type="match status" value="1"/>
</dbReference>
<accession>A0AAW9K849</accession>
<evidence type="ECO:0000256" key="6">
    <source>
        <dbReference type="SAM" id="Phobius"/>
    </source>
</evidence>
<reference evidence="7" key="1">
    <citation type="submission" date="2023-08" db="EMBL/GenBank/DDBJ databases">
        <title>Genomic characterization of piscicolin 126 produced by Carnobacterium maltaromaticum CM22 strain isolated from salmon (Salmo salar).</title>
        <authorList>
            <person name="Gonzalez-Gragera E."/>
            <person name="Garcia-Lopez J.D."/>
            <person name="Teso-Perez C."/>
            <person name="Gimenez-Hernandez I."/>
            <person name="Peralta-Sanchez J.M."/>
            <person name="Valdivia E."/>
            <person name="Montalban-Lopez M."/>
            <person name="Martin-Platero A.M."/>
            <person name="Banos A."/>
            <person name="Martinez-Bueno M."/>
        </authorList>
    </citation>
    <scope>NUCLEOTIDE SEQUENCE</scope>
    <source>
        <strain evidence="7">CM22</strain>
    </source>
</reference>
<dbReference type="Gene3D" id="3.30.460.20">
    <property type="entry name" value="CorA soluble domain-like"/>
    <property type="match status" value="1"/>
</dbReference>
<dbReference type="InterPro" id="IPR045861">
    <property type="entry name" value="CorA_cytoplasmic_dom"/>
</dbReference>
<evidence type="ECO:0000256" key="5">
    <source>
        <dbReference type="ARBA" id="ARBA00023136"/>
    </source>
</evidence>
<dbReference type="InterPro" id="IPR002523">
    <property type="entry name" value="MgTranspt_CorA/ZnTranspt_ZntB"/>
</dbReference>
<proteinExistence type="inferred from homology"/>
<keyword evidence="3 6" id="KW-0812">Transmembrane</keyword>
<comment type="subcellular location">
    <subcellularLocation>
        <location evidence="1">Membrane</location>
        <topology evidence="1">Multi-pass membrane protein</topology>
    </subcellularLocation>
</comment>
<evidence type="ECO:0000313" key="7">
    <source>
        <dbReference type="EMBL" id="MDZ5759426.1"/>
    </source>
</evidence>
<protein>
    <submittedName>
        <fullName evidence="7">Magnesium transporter CorA family protein</fullName>
    </submittedName>
</protein>
<dbReference type="PANTHER" id="PTHR47891:SF1">
    <property type="entry name" value="CORA-MAGNESIUM AND COBALT TRANSPORTER"/>
    <property type="match status" value="1"/>
</dbReference>
<dbReference type="GeneID" id="83604697"/>
<dbReference type="SUPFAM" id="SSF144083">
    <property type="entry name" value="Magnesium transport protein CorA, transmembrane region"/>
    <property type="match status" value="1"/>
</dbReference>
<comment type="similarity">
    <text evidence="2">Belongs to the CorA metal ion transporter (MIT) (TC 1.A.35) family.</text>
</comment>
<dbReference type="Proteomes" id="UP001290462">
    <property type="component" value="Unassembled WGS sequence"/>
</dbReference>